<accession>A0A6A5Q9G3</accession>
<dbReference type="Pfam" id="PF08583">
    <property type="entry name" value="Cmc1"/>
    <property type="match status" value="1"/>
</dbReference>
<dbReference type="Proteomes" id="UP000800096">
    <property type="component" value="Unassembled WGS sequence"/>
</dbReference>
<keyword evidence="5" id="KW-1185">Reference proteome</keyword>
<keyword evidence="3" id="KW-0999">Mitochondrion inner membrane</keyword>
<comment type="similarity">
    <text evidence="1 3">Belongs to the CMC family.</text>
</comment>
<keyword evidence="3" id="KW-0496">Mitochondrion</keyword>
<evidence type="ECO:0000313" key="4">
    <source>
        <dbReference type="EMBL" id="KAF1912271.1"/>
    </source>
</evidence>
<organism evidence="4 5">
    <name type="scientific">Ampelomyces quisqualis</name>
    <name type="common">Powdery mildew agent</name>
    <dbReference type="NCBI Taxonomy" id="50730"/>
    <lineage>
        <taxon>Eukaryota</taxon>
        <taxon>Fungi</taxon>
        <taxon>Dikarya</taxon>
        <taxon>Ascomycota</taxon>
        <taxon>Pezizomycotina</taxon>
        <taxon>Dothideomycetes</taxon>
        <taxon>Pleosporomycetidae</taxon>
        <taxon>Pleosporales</taxon>
        <taxon>Pleosporineae</taxon>
        <taxon>Phaeosphaeriaceae</taxon>
        <taxon>Ampelomyces</taxon>
    </lineage>
</organism>
<dbReference type="AlphaFoldDB" id="A0A6A5Q9G3"/>
<keyword evidence="3" id="KW-0143">Chaperone</keyword>
<dbReference type="GO" id="GO:0005743">
    <property type="term" value="C:mitochondrial inner membrane"/>
    <property type="evidence" value="ECO:0007669"/>
    <property type="project" value="UniProtKB-SubCell"/>
</dbReference>
<evidence type="ECO:0000313" key="5">
    <source>
        <dbReference type="Proteomes" id="UP000800096"/>
    </source>
</evidence>
<evidence type="ECO:0000256" key="2">
    <source>
        <dbReference type="ARBA" id="ARBA00023157"/>
    </source>
</evidence>
<dbReference type="OrthoDB" id="532630at2759"/>
<dbReference type="InterPro" id="IPR013892">
    <property type="entry name" value="Cyt_c_biogenesis_Cmc1-like"/>
</dbReference>
<name>A0A6A5Q9G3_AMPQU</name>
<dbReference type="EMBL" id="ML979140">
    <property type="protein sequence ID" value="KAF1912271.1"/>
    <property type="molecule type" value="Genomic_DNA"/>
</dbReference>
<proteinExistence type="inferred from homology"/>
<protein>
    <recommendedName>
        <fullName evidence="3">COX assembly mitochondrial protein</fullName>
    </recommendedName>
</protein>
<reference evidence="4" key="1">
    <citation type="journal article" date="2020" name="Stud. Mycol.">
        <title>101 Dothideomycetes genomes: a test case for predicting lifestyles and emergence of pathogens.</title>
        <authorList>
            <person name="Haridas S."/>
            <person name="Albert R."/>
            <person name="Binder M."/>
            <person name="Bloem J."/>
            <person name="Labutti K."/>
            <person name="Salamov A."/>
            <person name="Andreopoulos B."/>
            <person name="Baker S."/>
            <person name="Barry K."/>
            <person name="Bills G."/>
            <person name="Bluhm B."/>
            <person name="Cannon C."/>
            <person name="Castanera R."/>
            <person name="Culley D."/>
            <person name="Daum C."/>
            <person name="Ezra D."/>
            <person name="Gonzalez J."/>
            <person name="Henrissat B."/>
            <person name="Kuo A."/>
            <person name="Liang C."/>
            <person name="Lipzen A."/>
            <person name="Lutzoni F."/>
            <person name="Magnuson J."/>
            <person name="Mondo S."/>
            <person name="Nolan M."/>
            <person name="Ohm R."/>
            <person name="Pangilinan J."/>
            <person name="Park H.-J."/>
            <person name="Ramirez L."/>
            <person name="Alfaro M."/>
            <person name="Sun H."/>
            <person name="Tritt A."/>
            <person name="Yoshinaga Y."/>
            <person name="Zwiers L.-H."/>
            <person name="Turgeon B."/>
            <person name="Goodwin S."/>
            <person name="Spatafora J."/>
            <person name="Crous P."/>
            <person name="Grigoriev I."/>
        </authorList>
    </citation>
    <scope>NUCLEOTIDE SEQUENCE</scope>
    <source>
        <strain evidence="4">HMLAC05119</strain>
    </source>
</reference>
<evidence type="ECO:0000256" key="1">
    <source>
        <dbReference type="ARBA" id="ARBA00007347"/>
    </source>
</evidence>
<evidence type="ECO:0000256" key="3">
    <source>
        <dbReference type="RuleBase" id="RU364104"/>
    </source>
</evidence>
<comment type="subcellular location">
    <subcellularLocation>
        <location evidence="3">Mitochondrion inner membrane</location>
    </subcellularLocation>
</comment>
<keyword evidence="3" id="KW-0472">Membrane</keyword>
<sequence length="81" mass="9393">MHPHLHTEEVQKTCGEVVAALDECHARGFLWKATGNCTEAKHQVNMCLRALRIERTRKNREVAKQKRKEIEKAWAELDANK</sequence>
<gene>
    <name evidence="4" type="ORF">BDU57DRAFT_482516</name>
</gene>
<comment type="function">
    <text evidence="3">Required for mitochondrial cytochrome c oxidase (COX) assembly and respiration.</text>
</comment>
<keyword evidence="2" id="KW-1015">Disulfide bond</keyword>